<accession>L0PBJ7</accession>
<feature type="region of interest" description="Disordered" evidence="1">
    <location>
        <begin position="1"/>
        <end position="23"/>
    </location>
</feature>
<evidence type="ECO:0000313" key="2">
    <source>
        <dbReference type="EMBL" id="CCJ29449.1"/>
    </source>
</evidence>
<dbReference type="Proteomes" id="UP000010422">
    <property type="component" value="Unassembled WGS sequence"/>
</dbReference>
<name>L0PBJ7_PNEJI</name>
<protein>
    <submittedName>
        <fullName evidence="2">Uncharacterized protein</fullName>
    </submittedName>
</protein>
<organism evidence="3">
    <name type="scientific">Pneumocystis jirovecii</name>
    <name type="common">Human pneumocystis pneumonia agent</name>
    <dbReference type="NCBI Taxonomy" id="42068"/>
    <lineage>
        <taxon>Eukaryota</taxon>
        <taxon>Fungi</taxon>
        <taxon>Dikarya</taxon>
        <taxon>Ascomycota</taxon>
        <taxon>Taphrinomycotina</taxon>
        <taxon>Pneumocystomycetes</taxon>
        <taxon>Pneumocystaceae</taxon>
        <taxon>Pneumocystis</taxon>
    </lineage>
</organism>
<evidence type="ECO:0000256" key="1">
    <source>
        <dbReference type="SAM" id="MobiDB-lite"/>
    </source>
</evidence>
<feature type="region of interest" description="Disordered" evidence="1">
    <location>
        <begin position="40"/>
        <end position="61"/>
    </location>
</feature>
<proteinExistence type="predicted"/>
<sequence length="61" mass="7026">MPYFSNPKDQKTGSPSLFVSAPNYFEPDQQTHAVDFQQHKLLPPNPLDHCQYHQPFPETPS</sequence>
<dbReference type="VEuPathDB" id="FungiDB:PNEJI1_002406"/>
<gene>
    <name evidence="2" type="ORF">PNEJI1_002406</name>
</gene>
<reference evidence="2 3" key="1">
    <citation type="journal article" date="2012" name="MBio">
        <title>De novo assembly of the Pneumocystis jirovecii genome from a single bronchoalveolar lavage fluid specimen from a patient.</title>
        <authorList>
            <person name="Cisse O.H."/>
            <person name="Pagni M."/>
            <person name="Hauser P.M."/>
        </authorList>
    </citation>
    <scope>NUCLEOTIDE SEQUENCE [LARGE SCALE GENOMIC DNA]</scope>
    <source>
        <strain evidence="2 3">SE8</strain>
    </source>
</reference>
<evidence type="ECO:0000313" key="3">
    <source>
        <dbReference type="Proteomes" id="UP000010422"/>
    </source>
</evidence>
<comment type="caution">
    <text evidence="2">The sequence shown here is derived from an EMBL/GenBank/DDBJ whole genome shotgun (WGS) entry which is preliminary data.</text>
</comment>
<dbReference type="InParanoid" id="L0PBJ7"/>
<dbReference type="EMBL" id="CAKM01000185">
    <property type="protein sequence ID" value="CCJ29449.1"/>
    <property type="molecule type" value="Genomic_DNA"/>
</dbReference>
<dbReference type="AlphaFoldDB" id="L0PBJ7"/>